<sequence length="106" mass="12087">MSTNTINHISIIEAINELTNIGENKIVEKLENILKYNEIPKPGLHNHKDDKSTSYYKIDLSDDELDEIRDVFLDLEVSTLTEDGEATNKTQHYVTLLNNWLSISGV</sequence>
<evidence type="ECO:0000313" key="1">
    <source>
        <dbReference type="EMBL" id="SFB31156.1"/>
    </source>
</evidence>
<name>A0A1I1A1D9_9FLAO</name>
<accession>A0A1I1A1D9</accession>
<dbReference type="AlphaFoldDB" id="A0A1I1A1D9"/>
<proteinExistence type="predicted"/>
<dbReference type="RefSeq" id="WP_091477742.1">
    <property type="nucleotide sequence ID" value="NZ_FOJT01000007.1"/>
</dbReference>
<reference evidence="2" key="1">
    <citation type="submission" date="2016-10" db="EMBL/GenBank/DDBJ databases">
        <authorList>
            <person name="Varghese N."/>
            <person name="Submissions S."/>
        </authorList>
    </citation>
    <scope>NUCLEOTIDE SEQUENCE [LARGE SCALE GENOMIC DNA]</scope>
    <source>
        <strain evidence="2">DSM 21789</strain>
    </source>
</reference>
<keyword evidence="2" id="KW-1185">Reference proteome</keyword>
<gene>
    <name evidence="1" type="ORF">SAMN05660845_2536</name>
</gene>
<dbReference type="EMBL" id="FOJT01000007">
    <property type="protein sequence ID" value="SFB31156.1"/>
    <property type="molecule type" value="Genomic_DNA"/>
</dbReference>
<protein>
    <submittedName>
        <fullName evidence="1">Uncharacterized protein</fullName>
    </submittedName>
</protein>
<dbReference type="OrthoDB" id="1374812at2"/>
<evidence type="ECO:0000313" key="2">
    <source>
        <dbReference type="Proteomes" id="UP000199604"/>
    </source>
</evidence>
<dbReference type="Proteomes" id="UP000199604">
    <property type="component" value="Unassembled WGS sequence"/>
</dbReference>
<organism evidence="1 2">
    <name type="scientific">Flavobacterium swingsii</name>
    <dbReference type="NCBI Taxonomy" id="498292"/>
    <lineage>
        <taxon>Bacteria</taxon>
        <taxon>Pseudomonadati</taxon>
        <taxon>Bacteroidota</taxon>
        <taxon>Flavobacteriia</taxon>
        <taxon>Flavobacteriales</taxon>
        <taxon>Flavobacteriaceae</taxon>
        <taxon>Flavobacterium</taxon>
    </lineage>
</organism>